<dbReference type="GO" id="GO:0051087">
    <property type="term" value="F:protein-folding chaperone binding"/>
    <property type="evidence" value="ECO:0007669"/>
    <property type="project" value="InterPro"/>
</dbReference>
<dbReference type="AlphaFoldDB" id="A0A7V5MH64"/>
<comment type="similarity">
    <text evidence="1 3 5">Belongs to the GrpE family.</text>
</comment>
<dbReference type="InterPro" id="IPR009012">
    <property type="entry name" value="GrpE_head"/>
</dbReference>
<dbReference type="SUPFAM" id="SSF51064">
    <property type="entry name" value="Head domain of nucleotide exchange factor GrpE"/>
    <property type="match status" value="1"/>
</dbReference>
<evidence type="ECO:0000256" key="2">
    <source>
        <dbReference type="ARBA" id="ARBA00023186"/>
    </source>
</evidence>
<feature type="coiled-coil region" evidence="6">
    <location>
        <begin position="9"/>
        <end position="57"/>
    </location>
</feature>
<keyword evidence="6" id="KW-0175">Coiled coil</keyword>
<comment type="subunit">
    <text evidence="3">Homodimer.</text>
</comment>
<dbReference type="PRINTS" id="PR00773">
    <property type="entry name" value="GRPEPROTEIN"/>
</dbReference>
<evidence type="ECO:0000313" key="7">
    <source>
        <dbReference type="EMBL" id="HHH14330.1"/>
    </source>
</evidence>
<dbReference type="InterPro" id="IPR000740">
    <property type="entry name" value="GrpE"/>
</dbReference>
<keyword evidence="2 3" id="KW-0143">Chaperone</keyword>
<dbReference type="Gene3D" id="2.30.22.10">
    <property type="entry name" value="Head domain of nucleotide exchange factor GrpE"/>
    <property type="match status" value="1"/>
</dbReference>
<dbReference type="GO" id="GO:0042803">
    <property type="term" value="F:protein homodimerization activity"/>
    <property type="evidence" value="ECO:0007669"/>
    <property type="project" value="InterPro"/>
</dbReference>
<evidence type="ECO:0000256" key="3">
    <source>
        <dbReference type="HAMAP-Rule" id="MF_01151"/>
    </source>
</evidence>
<evidence type="ECO:0000256" key="4">
    <source>
        <dbReference type="RuleBase" id="RU000639"/>
    </source>
</evidence>
<dbReference type="SUPFAM" id="SSF58014">
    <property type="entry name" value="Coiled-coil domain of nucleotide exchange factor GrpE"/>
    <property type="match status" value="1"/>
</dbReference>
<dbReference type="GO" id="GO:0000774">
    <property type="term" value="F:adenyl-nucleotide exchange factor activity"/>
    <property type="evidence" value="ECO:0007669"/>
    <property type="project" value="InterPro"/>
</dbReference>
<dbReference type="InterPro" id="IPR013805">
    <property type="entry name" value="GrpE_CC"/>
</dbReference>
<proteinExistence type="inferred from homology"/>
<dbReference type="PANTHER" id="PTHR21237:SF23">
    <property type="entry name" value="GRPE PROTEIN HOMOLOG, MITOCHONDRIAL"/>
    <property type="match status" value="1"/>
</dbReference>
<reference evidence="7" key="1">
    <citation type="journal article" date="2020" name="mSystems">
        <title>Genome- and Community-Level Interaction Insights into Carbon Utilization and Element Cycling Functions of Hydrothermarchaeota in Hydrothermal Sediment.</title>
        <authorList>
            <person name="Zhou Z."/>
            <person name="Liu Y."/>
            <person name="Xu W."/>
            <person name="Pan J."/>
            <person name="Luo Z.H."/>
            <person name="Li M."/>
        </authorList>
    </citation>
    <scope>NUCLEOTIDE SEQUENCE [LARGE SCALE GENOMIC DNA]</scope>
    <source>
        <strain evidence="7">HyVt-517</strain>
    </source>
</reference>
<organism evidence="7">
    <name type="scientific">candidate division WWE3 bacterium</name>
    <dbReference type="NCBI Taxonomy" id="2053526"/>
    <lineage>
        <taxon>Bacteria</taxon>
        <taxon>Katanobacteria</taxon>
    </lineage>
</organism>
<sequence>MKKEIPQSKSALVKEVKRLKKQVEELEKSWKRALADYQNLRKRLEKERDELDYSSKKTIFLEILEVFNNLQMVSDHLDDKGLEITIKHFADVLYKLGLKEIDVEGKPFDPTLAEAVEVAQGEENKVLKVIRKGYIYRDRVIVPARVVVGKSKK</sequence>
<comment type="function">
    <text evidence="3 4">Participates actively in the response to hyperosmotic and heat shock by preventing the aggregation of stress-denatured proteins, in association with DnaK and GrpE. It is the nucleotide exchange factor for DnaK and may function as a thermosensor. Unfolded proteins bind initially to DnaJ; upon interaction with the DnaJ-bound protein, DnaK hydrolyzes its bound ATP, resulting in the formation of a stable complex. GrpE releases ADP from DnaK; ATP binding to DnaK triggers the release of the substrate protein, thus completing the reaction cycle. Several rounds of ATP-dependent interactions between DnaJ, DnaK and GrpE are required for fully efficient folding.</text>
</comment>
<dbReference type="Proteomes" id="UP000886106">
    <property type="component" value="Unassembled WGS sequence"/>
</dbReference>
<keyword evidence="3" id="KW-0963">Cytoplasm</keyword>
<protein>
    <recommendedName>
        <fullName evidence="3 4">Protein GrpE</fullName>
    </recommendedName>
    <alternativeName>
        <fullName evidence="3">HSP-70 cofactor</fullName>
    </alternativeName>
</protein>
<keyword evidence="3 4" id="KW-0346">Stress response</keyword>
<name>A0A7V5MH64_UNCKA</name>
<dbReference type="GO" id="GO:0051082">
    <property type="term" value="F:unfolded protein binding"/>
    <property type="evidence" value="ECO:0007669"/>
    <property type="project" value="TreeGrafter"/>
</dbReference>
<dbReference type="GO" id="GO:0005737">
    <property type="term" value="C:cytoplasm"/>
    <property type="evidence" value="ECO:0007669"/>
    <property type="project" value="UniProtKB-SubCell"/>
</dbReference>
<comment type="caution">
    <text evidence="7">The sequence shown here is derived from an EMBL/GenBank/DDBJ whole genome shotgun (WGS) entry which is preliminary data.</text>
</comment>
<dbReference type="Pfam" id="PF01025">
    <property type="entry name" value="GrpE"/>
    <property type="match status" value="1"/>
</dbReference>
<accession>A0A7V5MH64</accession>
<comment type="subcellular location">
    <subcellularLocation>
        <location evidence="3">Cytoplasm</location>
    </subcellularLocation>
</comment>
<dbReference type="CDD" id="cd00446">
    <property type="entry name" value="GrpE"/>
    <property type="match status" value="1"/>
</dbReference>
<dbReference type="Gene3D" id="3.90.20.20">
    <property type="match status" value="1"/>
</dbReference>
<evidence type="ECO:0000256" key="1">
    <source>
        <dbReference type="ARBA" id="ARBA00009054"/>
    </source>
</evidence>
<dbReference type="PROSITE" id="PS01071">
    <property type="entry name" value="GRPE"/>
    <property type="match status" value="1"/>
</dbReference>
<dbReference type="PANTHER" id="PTHR21237">
    <property type="entry name" value="GRPE PROTEIN"/>
    <property type="match status" value="1"/>
</dbReference>
<dbReference type="HAMAP" id="MF_01151">
    <property type="entry name" value="GrpE"/>
    <property type="match status" value="1"/>
</dbReference>
<dbReference type="EMBL" id="DRNS01000095">
    <property type="protein sequence ID" value="HHH14330.1"/>
    <property type="molecule type" value="Genomic_DNA"/>
</dbReference>
<dbReference type="GO" id="GO:0006457">
    <property type="term" value="P:protein folding"/>
    <property type="evidence" value="ECO:0007669"/>
    <property type="project" value="InterPro"/>
</dbReference>
<gene>
    <name evidence="3 7" type="primary">grpE</name>
    <name evidence="7" type="ORF">ENJ78_01320</name>
</gene>
<evidence type="ECO:0000256" key="5">
    <source>
        <dbReference type="RuleBase" id="RU004478"/>
    </source>
</evidence>
<evidence type="ECO:0000256" key="6">
    <source>
        <dbReference type="SAM" id="Coils"/>
    </source>
</evidence>